<proteinExistence type="predicted"/>
<evidence type="ECO:0000313" key="1">
    <source>
        <dbReference type="EMBL" id="OCI31056.1"/>
    </source>
</evidence>
<evidence type="ECO:0008006" key="3">
    <source>
        <dbReference type="Google" id="ProtNLM"/>
    </source>
</evidence>
<dbReference type="Proteomes" id="UP000093412">
    <property type="component" value="Unassembled WGS sequence"/>
</dbReference>
<keyword evidence="2" id="KW-1185">Reference proteome</keyword>
<sequence>MATDAQIATYRAAGIELTGQVEADLAQFWSYLDLARPDRVRTALLNYVPLLVQRYGDIAATVAADWFESLYYDALDEGLVRRVATSTARSFVATTAPPDLAVVESGLLYATDRYLTSPTPEKALEVVSKAAAREVLQTGRRTIVQNTRLRGSGAAGWGRRARPGACRFCRALASRGAVYKEATARFASHAPVCNCVAFPVFDHDAPEVDVSTYVASRNTARMNPRERERHRAQVAAWLEHKYPGESDHAQDEHAD</sequence>
<dbReference type="Pfam" id="PF25310">
    <property type="entry name" value="VG15"/>
    <property type="match status" value="1"/>
</dbReference>
<accession>A0ABX2Y4P1</accession>
<reference evidence="1 2" key="1">
    <citation type="submission" date="2016-06" db="EMBL/GenBank/DDBJ databases">
        <title>Genome sequence of Oerskovia enterophila DSM 43852.</title>
        <authorList>
            <person name="Poehlein A."/>
            <person name="Jag V."/>
            <person name="Bengelsdorf F.R."/>
            <person name="Daniel R."/>
            <person name="Duerre P."/>
        </authorList>
    </citation>
    <scope>NUCLEOTIDE SEQUENCE [LARGE SCALE GENOMIC DNA]</scope>
    <source>
        <strain evidence="1 2">DSM 43852</strain>
    </source>
</reference>
<gene>
    <name evidence="1" type="ORF">OERS_22660</name>
</gene>
<organism evidence="1 2">
    <name type="scientific">Oerskovia enterophila</name>
    <dbReference type="NCBI Taxonomy" id="43678"/>
    <lineage>
        <taxon>Bacteria</taxon>
        <taxon>Bacillati</taxon>
        <taxon>Actinomycetota</taxon>
        <taxon>Actinomycetes</taxon>
        <taxon>Micrococcales</taxon>
        <taxon>Cellulomonadaceae</taxon>
        <taxon>Oerskovia</taxon>
    </lineage>
</organism>
<name>A0ABX2Y4P1_9CELL</name>
<comment type="caution">
    <text evidence="1">The sequence shown here is derived from an EMBL/GenBank/DDBJ whole genome shotgun (WGS) entry which is preliminary data.</text>
</comment>
<dbReference type="RefSeq" id="WP_068625814.1">
    <property type="nucleotide sequence ID" value="NZ_MAQA01000024.1"/>
</dbReference>
<evidence type="ECO:0000313" key="2">
    <source>
        <dbReference type="Proteomes" id="UP000093412"/>
    </source>
</evidence>
<dbReference type="EMBL" id="MAQA01000024">
    <property type="protein sequence ID" value="OCI31056.1"/>
    <property type="molecule type" value="Genomic_DNA"/>
</dbReference>
<protein>
    <recommendedName>
        <fullName evidence="3">Phage Mu protein F like protein</fullName>
    </recommendedName>
</protein>
<dbReference type="InterPro" id="IPR057369">
    <property type="entry name" value="VG15"/>
</dbReference>